<feature type="signal peptide" evidence="26">
    <location>
        <begin position="1"/>
        <end position="24"/>
    </location>
</feature>
<dbReference type="InterPro" id="IPR004837">
    <property type="entry name" value="NaCa_Exmemb"/>
</dbReference>
<organism evidence="28 29">
    <name type="scientific">Molossus molossus</name>
    <name type="common">Pallas' mastiff bat</name>
    <name type="synonym">Vespertilio molossus</name>
    <dbReference type="NCBI Taxonomy" id="27622"/>
    <lineage>
        <taxon>Eukaryota</taxon>
        <taxon>Metazoa</taxon>
        <taxon>Chordata</taxon>
        <taxon>Craniata</taxon>
        <taxon>Vertebrata</taxon>
        <taxon>Euteleostomi</taxon>
        <taxon>Mammalia</taxon>
        <taxon>Eutheria</taxon>
        <taxon>Laurasiatheria</taxon>
        <taxon>Chiroptera</taxon>
        <taxon>Yangochiroptera</taxon>
        <taxon>Molossidae</taxon>
        <taxon>Molossus</taxon>
    </lineage>
</organism>
<keyword evidence="16" id="KW-0915">Sodium</keyword>
<feature type="domain" description="Sodium/calcium exchanger membrane region" evidence="27">
    <location>
        <begin position="74"/>
        <end position="215"/>
    </location>
</feature>
<evidence type="ECO:0000256" key="7">
    <source>
        <dbReference type="ARBA" id="ARBA00022568"/>
    </source>
</evidence>
<dbReference type="GO" id="GO:0042470">
    <property type="term" value="C:melanosome"/>
    <property type="evidence" value="ECO:0007669"/>
    <property type="project" value="UniProtKB-SubCell"/>
</dbReference>
<keyword evidence="19" id="KW-0739">Sodium transport</keyword>
<evidence type="ECO:0000256" key="8">
    <source>
        <dbReference type="ARBA" id="ARBA00022606"/>
    </source>
</evidence>
<evidence type="ECO:0000256" key="13">
    <source>
        <dbReference type="ARBA" id="ARBA00022958"/>
    </source>
</evidence>
<keyword evidence="14 25" id="KW-1133">Transmembrane helix</keyword>
<keyword evidence="11" id="KW-0106">Calcium</keyword>
<evidence type="ECO:0000256" key="19">
    <source>
        <dbReference type="ARBA" id="ARBA00023201"/>
    </source>
</evidence>
<evidence type="ECO:0000256" key="1">
    <source>
        <dbReference type="ARBA" id="ARBA00004166"/>
    </source>
</evidence>
<keyword evidence="12" id="KW-0769">Symport</keyword>
<evidence type="ECO:0000256" key="12">
    <source>
        <dbReference type="ARBA" id="ARBA00022847"/>
    </source>
</evidence>
<dbReference type="Proteomes" id="UP000550707">
    <property type="component" value="Unassembled WGS sequence"/>
</dbReference>
<keyword evidence="29" id="KW-1185">Reference proteome</keyword>
<feature type="transmembrane region" description="Helical" evidence="25">
    <location>
        <begin position="467"/>
        <end position="485"/>
    </location>
</feature>
<dbReference type="FunFam" id="1.20.1420.30:FF:000015">
    <property type="entry name" value="sodium/potassium/calcium exchanger 5 isoform X2"/>
    <property type="match status" value="1"/>
</dbReference>
<dbReference type="InterPro" id="IPR004481">
    <property type="entry name" value="K/Na/Ca-exchanger"/>
</dbReference>
<dbReference type="PANTHER" id="PTHR10846">
    <property type="entry name" value="SODIUM/POTASSIUM/CALCIUM EXCHANGER"/>
    <property type="match status" value="1"/>
</dbReference>
<feature type="transmembrane region" description="Helical" evidence="25">
    <location>
        <begin position="440"/>
        <end position="460"/>
    </location>
</feature>
<evidence type="ECO:0000256" key="3">
    <source>
        <dbReference type="ARBA" id="ARBA00005364"/>
    </source>
</evidence>
<evidence type="ECO:0000259" key="27">
    <source>
        <dbReference type="Pfam" id="PF01699"/>
    </source>
</evidence>
<comment type="similarity">
    <text evidence="3">Belongs to the Ca(2+):cation antiporter (CaCA) (TC 2.A.19) family. SLC24A subfamily.</text>
</comment>
<evidence type="ECO:0000256" key="15">
    <source>
        <dbReference type="ARBA" id="ARBA00023034"/>
    </source>
</evidence>
<dbReference type="FunFam" id="1.20.1420.30:FF:000009">
    <property type="entry name" value="sodium/potassium/calcium exchanger 5 isoform X2"/>
    <property type="match status" value="1"/>
</dbReference>
<feature type="transmembrane region" description="Helical" evidence="25">
    <location>
        <begin position="108"/>
        <end position="132"/>
    </location>
</feature>
<comment type="catalytic activity">
    <reaction evidence="20">
        <text>Ca(2+)(out) + K(+)(out) + 4 Na(+)(in) = Ca(2+)(in) + K(+)(in) + 4 Na(+)(out)</text>
        <dbReference type="Rhea" id="RHEA:69967"/>
        <dbReference type="ChEBI" id="CHEBI:29101"/>
        <dbReference type="ChEBI" id="CHEBI:29103"/>
        <dbReference type="ChEBI" id="CHEBI:29108"/>
    </reaction>
</comment>
<sequence length="500" mass="54817">MQTKGGLRWTRRALLLGILCTTAHLPLPGASLPQRLPRATGNSTQCVISPSSEFPEGFFTKQERADGGIVIYILIILYMFLALSIVCDEYFLPSLEIISESLGLSQDVAGATFMAAGSSAPELVTAFLGVFITKGDVGISTILGSAIYNLLGICAACGLLSNVVSTLSCWPLFRDCTAYAISVVAVFGIIFDNQVYWYEGTLLLLIYGLYVLVLCFDIKINQYIIKKCSPCCTRLAKAMEERSEPPLMGWEDESQPFICWQSRNDSGIFHEDSGYSQLSISLHGLNQVSEDPPSVFNMPEADLKRIFWVLSLPIITLLFLTTPDCRRKFWKKYFVITFFMSALWISAFTYILVWMVTITGETLEIPDTVMGLTLLAAGTSIPDTIASVLVARKGKGDMAMSNIVGSNVFDVLCLGVPWLIKTAFINTSAPIEVNSGGLTYVTISLNISTIFLFLAVHFNGWKLDRKLGVACLLLYLGLATLSVLYELGIIGNNKIRGCGD</sequence>
<evidence type="ECO:0000256" key="16">
    <source>
        <dbReference type="ARBA" id="ARBA00023053"/>
    </source>
</evidence>
<keyword evidence="18 25" id="KW-0472">Membrane</keyword>
<keyword evidence="10 26" id="KW-0732">Signal</keyword>
<feature type="transmembrane region" description="Helical" evidence="25">
    <location>
        <begin position="172"/>
        <end position="191"/>
    </location>
</feature>
<evidence type="ECO:0000256" key="14">
    <source>
        <dbReference type="ARBA" id="ARBA00022989"/>
    </source>
</evidence>
<dbReference type="InterPro" id="IPR044880">
    <property type="entry name" value="NCX_ion-bd_dom_sf"/>
</dbReference>
<feature type="transmembrane region" description="Helical" evidence="25">
    <location>
        <begin position="138"/>
        <end position="160"/>
    </location>
</feature>
<dbReference type="GO" id="GO:0008273">
    <property type="term" value="F:calcium, potassium:sodium antiporter activity"/>
    <property type="evidence" value="ECO:0007669"/>
    <property type="project" value="TreeGrafter"/>
</dbReference>
<reference evidence="28 29" key="1">
    <citation type="journal article" date="2020" name="Nature">
        <title>Six reference-quality genomes reveal evolution of bat adaptations.</title>
        <authorList>
            <person name="Jebb D."/>
            <person name="Huang Z."/>
            <person name="Pippel M."/>
            <person name="Hughes G.M."/>
            <person name="Lavrichenko K."/>
            <person name="Devanna P."/>
            <person name="Winkler S."/>
            <person name="Jermiin L.S."/>
            <person name="Skirmuntt E.C."/>
            <person name="Katzourakis A."/>
            <person name="Burkitt-Gray L."/>
            <person name="Ray D.A."/>
            <person name="Sullivan K.A.M."/>
            <person name="Roscito J.G."/>
            <person name="Kirilenko B.M."/>
            <person name="Davalos L.M."/>
            <person name="Corthals A.P."/>
            <person name="Power M.L."/>
            <person name="Jones G."/>
            <person name="Ransome R.D."/>
            <person name="Dechmann D.K.N."/>
            <person name="Locatelli A.G."/>
            <person name="Puechmaille S.J."/>
            <person name="Fedrigo O."/>
            <person name="Jarvis E.D."/>
            <person name="Hiller M."/>
            <person name="Vernes S.C."/>
            <person name="Myers E.W."/>
            <person name="Teeling E.C."/>
        </authorList>
    </citation>
    <scope>NUCLEOTIDE SEQUENCE [LARGE SCALE GENOMIC DNA]</scope>
    <source>
        <strain evidence="28">MMolMol1</strain>
        <tissue evidence="28">Muscle</tissue>
    </source>
</reference>
<dbReference type="GO" id="GO:0016020">
    <property type="term" value="C:membrane"/>
    <property type="evidence" value="ECO:0007669"/>
    <property type="project" value="InterPro"/>
</dbReference>
<evidence type="ECO:0000256" key="23">
    <source>
        <dbReference type="ARBA" id="ARBA00081356"/>
    </source>
</evidence>
<feature type="transmembrane region" description="Helical" evidence="25">
    <location>
        <begin position="403"/>
        <end position="420"/>
    </location>
</feature>
<gene>
    <name evidence="28" type="ORF">HJG59_016664</name>
</gene>
<feature type="transmembrane region" description="Helical" evidence="25">
    <location>
        <begin position="197"/>
        <end position="216"/>
    </location>
</feature>
<protein>
    <recommendedName>
        <fullName evidence="22">Sodium/potassium/calcium exchanger 5</fullName>
    </recommendedName>
    <alternativeName>
        <fullName evidence="23">Na(+)/K(+)/Ca(2+)-exchange protein 5</fullName>
    </alternativeName>
    <alternativeName>
        <fullName evidence="24">Solute carrier family 24 member 5</fullName>
    </alternativeName>
</protein>
<dbReference type="InParanoid" id="A0A7J8K0P1"/>
<keyword evidence="7" id="KW-0109">Calcium transport</keyword>
<evidence type="ECO:0000256" key="11">
    <source>
        <dbReference type="ARBA" id="ARBA00022837"/>
    </source>
</evidence>
<evidence type="ECO:0000256" key="17">
    <source>
        <dbReference type="ARBA" id="ARBA00023065"/>
    </source>
</evidence>
<name>A0A7J8K0P1_MOLMO</name>
<dbReference type="Gene3D" id="1.20.1420.30">
    <property type="entry name" value="NCX, central ion-binding region"/>
    <property type="match status" value="2"/>
</dbReference>
<keyword evidence="13" id="KW-0630">Potassium</keyword>
<proteinExistence type="inferred from homology"/>
<comment type="subcellular location">
    <subcellularLocation>
        <location evidence="1">Golgi apparatus</location>
        <location evidence="1">trans-Golgi network membrane</location>
        <topology evidence="1">Multi-pass membrane protein</topology>
    </subcellularLocation>
    <subcellularLocation>
        <location evidence="2">Melanosome</location>
    </subcellularLocation>
</comment>
<dbReference type="NCBIfam" id="TIGR00367">
    <property type="entry name" value="calcium/sodium antiporter"/>
    <property type="match status" value="1"/>
</dbReference>
<dbReference type="GO" id="GO:0015293">
    <property type="term" value="F:symporter activity"/>
    <property type="evidence" value="ECO:0007669"/>
    <property type="project" value="UniProtKB-KW"/>
</dbReference>
<evidence type="ECO:0000256" key="26">
    <source>
        <dbReference type="SAM" id="SignalP"/>
    </source>
</evidence>
<evidence type="ECO:0000256" key="4">
    <source>
        <dbReference type="ARBA" id="ARBA00022448"/>
    </source>
</evidence>
<evidence type="ECO:0000256" key="18">
    <source>
        <dbReference type="ARBA" id="ARBA00023136"/>
    </source>
</evidence>
<keyword evidence="4" id="KW-0813">Transport</keyword>
<dbReference type="GO" id="GO:0005802">
    <property type="term" value="C:trans-Golgi network"/>
    <property type="evidence" value="ECO:0007669"/>
    <property type="project" value="TreeGrafter"/>
</dbReference>
<comment type="caution">
    <text evidence="28">The sequence shown here is derived from an EMBL/GenBank/DDBJ whole genome shotgun (WGS) entry which is preliminary data.</text>
</comment>
<dbReference type="GO" id="GO:0005262">
    <property type="term" value="F:calcium channel activity"/>
    <property type="evidence" value="ECO:0007669"/>
    <property type="project" value="TreeGrafter"/>
</dbReference>
<evidence type="ECO:0000256" key="22">
    <source>
        <dbReference type="ARBA" id="ARBA00069887"/>
    </source>
</evidence>
<keyword evidence="9 25" id="KW-0812">Transmembrane</keyword>
<comment type="function">
    <text evidence="21">Calcium, potassium:sodium antiporter that transports 1 Ca(2+) and 1 K(+) to the melanosome in exchange for 4 cytoplasmic Na(+). Involved in pigmentation, possibly by participating in ion transport in melanosomes. Predominant sodium-calcium exchanger in melanocytes.</text>
</comment>
<evidence type="ECO:0000313" key="29">
    <source>
        <dbReference type="Proteomes" id="UP000550707"/>
    </source>
</evidence>
<feature type="domain" description="Sodium/calcium exchanger membrane region" evidence="27">
    <location>
        <begin position="335"/>
        <end position="482"/>
    </location>
</feature>
<dbReference type="PANTHER" id="PTHR10846:SF61">
    <property type="entry name" value="SODIUM_POTASSIUM_CALCIUM EXCHANGER 5"/>
    <property type="match status" value="1"/>
</dbReference>
<keyword evidence="5" id="KW-0050">Antiport</keyword>
<evidence type="ECO:0000256" key="5">
    <source>
        <dbReference type="ARBA" id="ARBA00022449"/>
    </source>
</evidence>
<feature type="transmembrane region" description="Helical" evidence="25">
    <location>
        <begin position="69"/>
        <end position="87"/>
    </location>
</feature>
<keyword evidence="6" id="KW-0633">Potassium transport</keyword>
<dbReference type="EMBL" id="JACASF010000001">
    <property type="protein sequence ID" value="KAF6502653.1"/>
    <property type="molecule type" value="Genomic_DNA"/>
</dbReference>
<evidence type="ECO:0000256" key="9">
    <source>
        <dbReference type="ARBA" id="ARBA00022692"/>
    </source>
</evidence>
<feature type="chain" id="PRO_5029543001" description="Sodium/potassium/calcium exchanger 5" evidence="26">
    <location>
        <begin position="25"/>
        <end position="500"/>
    </location>
</feature>
<feature type="transmembrane region" description="Helical" evidence="25">
    <location>
        <begin position="333"/>
        <end position="357"/>
    </location>
</feature>
<dbReference type="AlphaFoldDB" id="A0A7J8K0P1"/>
<feature type="transmembrane region" description="Helical" evidence="25">
    <location>
        <begin position="369"/>
        <end position="391"/>
    </location>
</feature>
<evidence type="ECO:0000256" key="21">
    <source>
        <dbReference type="ARBA" id="ARBA00058187"/>
    </source>
</evidence>
<dbReference type="OrthoDB" id="2127281at2759"/>
<keyword evidence="8" id="KW-0716">Sensory transduction</keyword>
<accession>A0A7J8K0P1</accession>
<dbReference type="GO" id="GO:0070509">
    <property type="term" value="P:calcium ion import"/>
    <property type="evidence" value="ECO:0007669"/>
    <property type="project" value="UniProtKB-ARBA"/>
</dbReference>
<keyword evidence="17" id="KW-0406">Ion transport</keyword>
<evidence type="ECO:0000256" key="20">
    <source>
        <dbReference type="ARBA" id="ARBA00033627"/>
    </source>
</evidence>
<evidence type="ECO:0000256" key="10">
    <source>
        <dbReference type="ARBA" id="ARBA00022729"/>
    </source>
</evidence>
<keyword evidence="15" id="KW-0333">Golgi apparatus</keyword>
<evidence type="ECO:0000256" key="2">
    <source>
        <dbReference type="ARBA" id="ARBA00004223"/>
    </source>
</evidence>
<dbReference type="GO" id="GO:0030318">
    <property type="term" value="P:melanocyte differentiation"/>
    <property type="evidence" value="ECO:0007669"/>
    <property type="project" value="TreeGrafter"/>
</dbReference>
<dbReference type="GO" id="GO:0006874">
    <property type="term" value="P:intracellular calcium ion homeostasis"/>
    <property type="evidence" value="ECO:0007669"/>
    <property type="project" value="TreeGrafter"/>
</dbReference>
<dbReference type="Pfam" id="PF01699">
    <property type="entry name" value="Na_Ca_ex"/>
    <property type="match status" value="2"/>
</dbReference>
<evidence type="ECO:0000256" key="24">
    <source>
        <dbReference type="ARBA" id="ARBA00082809"/>
    </source>
</evidence>
<evidence type="ECO:0000313" key="28">
    <source>
        <dbReference type="EMBL" id="KAF6502653.1"/>
    </source>
</evidence>
<evidence type="ECO:0000256" key="6">
    <source>
        <dbReference type="ARBA" id="ARBA00022538"/>
    </source>
</evidence>
<dbReference type="FunCoup" id="A0A7J8K0P1">
    <property type="interactions" value="431"/>
</dbReference>
<evidence type="ECO:0000256" key="25">
    <source>
        <dbReference type="SAM" id="Phobius"/>
    </source>
</evidence>